<keyword evidence="1" id="KW-1185">Reference proteome</keyword>
<dbReference type="STRING" id="131310.A0A0N4ZD17"/>
<reference evidence="2" key="1">
    <citation type="submission" date="2017-02" db="UniProtKB">
        <authorList>
            <consortium name="WormBaseParasite"/>
        </authorList>
    </citation>
    <scope>IDENTIFICATION</scope>
</reference>
<proteinExistence type="predicted"/>
<accession>A0A0N4ZD17</accession>
<dbReference type="Proteomes" id="UP000038045">
    <property type="component" value="Unplaced"/>
</dbReference>
<sequence>MWQTKTNLRFNCCISSITTEAPVIEVDLTTTTVAQTTVTIAQTTVTIAPTCNNIANQVMVYVDPSVADADTIFNGGTQEGTSCNLCANTKYFTPATNPQYEGTGGINTYNCPETQPLCLCDDDYNCYTETNSEVSVTLYPYCSDENSCFAYAILDSPTGGEGVADAAGRVAWTSANTLTEDFNFVPVTTANIYMKVTAISCGTCPVALTSASCLPEALTF</sequence>
<protein>
    <submittedName>
        <fullName evidence="2">Ig_7 domain-containing protein</fullName>
    </submittedName>
</protein>
<dbReference type="AlphaFoldDB" id="A0A0N4ZD17"/>
<dbReference type="WBParaSite" id="PTRK_0000544200.1">
    <property type="protein sequence ID" value="PTRK_0000544200.1"/>
    <property type="gene ID" value="PTRK_0000544200"/>
</dbReference>
<organism evidence="1 2">
    <name type="scientific">Parastrongyloides trichosuri</name>
    <name type="common">Possum-specific nematode worm</name>
    <dbReference type="NCBI Taxonomy" id="131310"/>
    <lineage>
        <taxon>Eukaryota</taxon>
        <taxon>Metazoa</taxon>
        <taxon>Ecdysozoa</taxon>
        <taxon>Nematoda</taxon>
        <taxon>Chromadorea</taxon>
        <taxon>Rhabditida</taxon>
        <taxon>Tylenchina</taxon>
        <taxon>Panagrolaimomorpha</taxon>
        <taxon>Strongyloidoidea</taxon>
        <taxon>Strongyloididae</taxon>
        <taxon>Parastrongyloides</taxon>
    </lineage>
</organism>
<evidence type="ECO:0000313" key="1">
    <source>
        <dbReference type="Proteomes" id="UP000038045"/>
    </source>
</evidence>
<evidence type="ECO:0000313" key="2">
    <source>
        <dbReference type="WBParaSite" id="PTRK_0000544200.1"/>
    </source>
</evidence>
<name>A0A0N4ZD17_PARTI</name>